<feature type="repeat" description="ANK" evidence="3">
    <location>
        <begin position="297"/>
        <end position="332"/>
    </location>
</feature>
<evidence type="ECO:0000256" key="3">
    <source>
        <dbReference type="PROSITE-ProRule" id="PRU00023"/>
    </source>
</evidence>
<proteinExistence type="predicted"/>
<dbReference type="InterPro" id="IPR036770">
    <property type="entry name" value="Ankyrin_rpt-contain_sf"/>
</dbReference>
<feature type="repeat" description="ANK" evidence="3">
    <location>
        <begin position="116"/>
        <end position="148"/>
    </location>
</feature>
<accession>A0A914CXN2</accession>
<dbReference type="PANTHER" id="PTHR24198:SF165">
    <property type="entry name" value="ANKYRIN REPEAT-CONTAINING PROTEIN-RELATED"/>
    <property type="match status" value="1"/>
</dbReference>
<reference evidence="5" key="1">
    <citation type="submission" date="2022-11" db="UniProtKB">
        <authorList>
            <consortium name="WormBaseParasite"/>
        </authorList>
    </citation>
    <scope>IDENTIFICATION</scope>
</reference>
<dbReference type="SMART" id="SM00248">
    <property type="entry name" value="ANK"/>
    <property type="match status" value="10"/>
</dbReference>
<dbReference type="Proteomes" id="UP000887540">
    <property type="component" value="Unplaced"/>
</dbReference>
<evidence type="ECO:0000256" key="2">
    <source>
        <dbReference type="ARBA" id="ARBA00023043"/>
    </source>
</evidence>
<evidence type="ECO:0000313" key="5">
    <source>
        <dbReference type="WBParaSite" id="ACRNAN_scaffold1560.g29450.t1"/>
    </source>
</evidence>
<organism evidence="4 5">
    <name type="scientific">Acrobeloides nanus</name>
    <dbReference type="NCBI Taxonomy" id="290746"/>
    <lineage>
        <taxon>Eukaryota</taxon>
        <taxon>Metazoa</taxon>
        <taxon>Ecdysozoa</taxon>
        <taxon>Nematoda</taxon>
        <taxon>Chromadorea</taxon>
        <taxon>Rhabditida</taxon>
        <taxon>Tylenchina</taxon>
        <taxon>Cephalobomorpha</taxon>
        <taxon>Cephaloboidea</taxon>
        <taxon>Cephalobidae</taxon>
        <taxon>Acrobeloides</taxon>
    </lineage>
</organism>
<sequence length="437" mass="50199">MIPEERAYEEKLNIDNITTYPLHYAAMGRSIEAAKVFLETGTKEKNRYKIEMLEACKSPGDLYEVHPLHVAALYGAWETRQGIKNDSSQFLDLMLKENLDKDEAGYIDIYHDTKTGAGTALHFACMQDNHDFAQRIINERVDINKSNNATKITPLHIACEYNAQQTLDLLFINKYIDVFACDAEGNNAIHYAARSDSQKCIDRIVQFINQNKYYEEKCLYEDLLCKKNAMQCTPIKIAVEHGNIDTINYLLNKKIFPKYKQFLSENDLAHIAAKKGYHVILRRLYDHEYDMEQEDQDGRTPLHIAALFNQTESILTLKMLNLEHAIINPLDSSFFPDELPDANDGIGYTPLFCATLNDYVGAFKLLWNSRFKTKVSFSGDSVLMVTVKHGAIECFKFILDNSTDQEIKQMLMLPNLRLNNPLHIVAMTGNWEIFHVR</sequence>
<name>A0A914CXN2_9BILA</name>
<dbReference type="WBParaSite" id="ACRNAN_scaffold1560.g29450.t1">
    <property type="protein sequence ID" value="ACRNAN_scaffold1560.g29450.t1"/>
    <property type="gene ID" value="ACRNAN_scaffold1560.g29450"/>
</dbReference>
<dbReference type="Pfam" id="PF12796">
    <property type="entry name" value="Ank_2"/>
    <property type="match status" value="2"/>
</dbReference>
<keyword evidence="4" id="KW-1185">Reference proteome</keyword>
<dbReference type="AlphaFoldDB" id="A0A914CXN2"/>
<dbReference type="Gene3D" id="1.25.40.20">
    <property type="entry name" value="Ankyrin repeat-containing domain"/>
    <property type="match status" value="2"/>
</dbReference>
<evidence type="ECO:0000256" key="1">
    <source>
        <dbReference type="ARBA" id="ARBA00022737"/>
    </source>
</evidence>
<dbReference type="SUPFAM" id="SSF48403">
    <property type="entry name" value="Ankyrin repeat"/>
    <property type="match status" value="2"/>
</dbReference>
<dbReference type="PANTHER" id="PTHR24198">
    <property type="entry name" value="ANKYRIN REPEAT AND PROTEIN KINASE DOMAIN-CONTAINING PROTEIN"/>
    <property type="match status" value="1"/>
</dbReference>
<keyword evidence="1" id="KW-0677">Repeat</keyword>
<dbReference type="PROSITE" id="PS50088">
    <property type="entry name" value="ANK_REPEAT"/>
    <property type="match status" value="2"/>
</dbReference>
<protein>
    <submittedName>
        <fullName evidence="5">Uncharacterized protein</fullName>
    </submittedName>
</protein>
<evidence type="ECO:0000313" key="4">
    <source>
        <dbReference type="Proteomes" id="UP000887540"/>
    </source>
</evidence>
<dbReference type="InterPro" id="IPR002110">
    <property type="entry name" value="Ankyrin_rpt"/>
</dbReference>
<keyword evidence="2 3" id="KW-0040">ANK repeat</keyword>